<evidence type="ECO:0000313" key="13">
    <source>
        <dbReference type="Proteomes" id="UP000311382"/>
    </source>
</evidence>
<feature type="transmembrane region" description="Helical" evidence="10">
    <location>
        <begin position="46"/>
        <end position="67"/>
    </location>
</feature>
<dbReference type="STRING" id="5288.A0A5C5FTB2"/>
<evidence type="ECO:0000256" key="9">
    <source>
        <dbReference type="ARBA" id="ARBA00023180"/>
    </source>
</evidence>
<feature type="transmembrane region" description="Helical" evidence="10">
    <location>
        <begin position="641"/>
        <end position="662"/>
    </location>
</feature>
<gene>
    <name evidence="12" type="ORF">DMC30DRAFT_379568</name>
</gene>
<evidence type="ECO:0000256" key="8">
    <source>
        <dbReference type="ARBA" id="ARBA00023136"/>
    </source>
</evidence>
<evidence type="ECO:0000256" key="2">
    <source>
        <dbReference type="ARBA" id="ARBA00004651"/>
    </source>
</evidence>
<organism evidence="12 13">
    <name type="scientific">Rhodotorula diobovata</name>
    <dbReference type="NCBI Taxonomy" id="5288"/>
    <lineage>
        <taxon>Eukaryota</taxon>
        <taxon>Fungi</taxon>
        <taxon>Dikarya</taxon>
        <taxon>Basidiomycota</taxon>
        <taxon>Pucciniomycotina</taxon>
        <taxon>Microbotryomycetes</taxon>
        <taxon>Sporidiobolales</taxon>
        <taxon>Sporidiobolaceae</taxon>
        <taxon>Rhodotorula</taxon>
    </lineage>
</organism>
<feature type="transmembrane region" description="Helical" evidence="10">
    <location>
        <begin position="307"/>
        <end position="326"/>
    </location>
</feature>
<dbReference type="GO" id="GO:0032220">
    <property type="term" value="P:plasma membrane fusion involved in cytogamy"/>
    <property type="evidence" value="ECO:0007669"/>
    <property type="project" value="TreeGrafter"/>
</dbReference>
<feature type="compositionally biased region" description="Acidic residues" evidence="11">
    <location>
        <begin position="926"/>
        <end position="944"/>
    </location>
</feature>
<keyword evidence="7 10" id="KW-1133">Transmembrane helix</keyword>
<evidence type="ECO:0000256" key="3">
    <source>
        <dbReference type="ARBA" id="ARBA00010780"/>
    </source>
</evidence>
<feature type="region of interest" description="Disordered" evidence="11">
    <location>
        <begin position="886"/>
        <end position="966"/>
    </location>
</feature>
<keyword evidence="6 10" id="KW-0184">Conjugation</keyword>
<evidence type="ECO:0000256" key="11">
    <source>
        <dbReference type="SAM" id="MobiDB-lite"/>
    </source>
</evidence>
<reference evidence="12 13" key="1">
    <citation type="submission" date="2019-03" db="EMBL/GenBank/DDBJ databases">
        <title>Rhodosporidium diobovatum UCD-FST 08-225 genome sequencing, assembly, and annotation.</title>
        <authorList>
            <person name="Fakankun I.U."/>
            <person name="Fristensky B."/>
            <person name="Levin D.B."/>
        </authorList>
    </citation>
    <scope>NUCLEOTIDE SEQUENCE [LARGE SCALE GENOMIC DNA]</scope>
    <source>
        <strain evidence="12 13">UCD-FST 08-225</strain>
    </source>
</reference>
<accession>A0A5C5FTB2</accession>
<feature type="region of interest" description="Disordered" evidence="11">
    <location>
        <begin position="982"/>
        <end position="1009"/>
    </location>
</feature>
<feature type="region of interest" description="Disordered" evidence="11">
    <location>
        <begin position="765"/>
        <end position="840"/>
    </location>
</feature>
<comment type="subcellular location">
    <subcellularLocation>
        <location evidence="2 10">Cell membrane</location>
        <topology evidence="2 10">Multi-pass membrane protein</topology>
    </subcellularLocation>
</comment>
<sequence>MASYPPLQSYPGQFPFAPQTQPRQRVLKPYLGPRAHLSLSWLSQHFLALLLVLVALGFLLTQIPALVNDAKSSLNAACAGVEGAASVAVSLPHYMAGGINELNVKTVNAVSEGAGTVLDLMLQALEAIVLFMIDMYRSLFLCLLDLAVHGSITVLVKGIEEAQEFVTDALGGVRTAIQESISGVNTLLDKTVGLIDDIPGVDIDVPTIDIPELSSLENVTLPDTLINALTDLNSSIPTLDEFRSGLDSLISMPIELLRSKINSTLSNSSIDVELLPVPARESVELCQDLDTSWVDDVGAGLGKFVKIAIGLVVLAMVLFIAANALWERYRYRAFLGGVAAAREAWLLDLLSAAGASDPKASSATAQETLSTTNLLSFLNASSHPTLFRFVARLSSLLRLETSSGKANLIWFLSYVAHPYAWAFLAFGVVGLLVVQVQIAILDGPVRRMTRDKAEQGAGQFSDSVTGTLNAKMEAAGADWASQTNRVILDVQDGINDNLFGWVSDTTTTLNSTMTGFYAELTDAITDVFNGTILEDPALGLVYVRPLSILSPRRQRLIRRAHHLQCLVGSKVDAVSSALTWLHTHAHLSLPTVSPSLLTLSQNQTDELTASLTDPESAVSAPSIADRMIDAYRRSLEQQRTAFVLAVGIWALVLVMGLVGVWWRAAGERAWRRWRGGYETDDSDALDEKVVVPGGFDEEKRAFFKPLHLRSASSGARGGSEAAPAPPQAPSTHPYGVAHGANPSAASWASLIEYFAPTPAAPSSDNLLAPPAAAPAAASPDAAAANDPPRTRRSPRTLVLPSFPSLPSLRRTPATPSSPPTSRPRALAPRRPLISRPSRPLSAFRSLRDSHFAAGVGAAAGAGASRRRRESDCAPLRGVEAAGERRYALPGGARPGEAEGRGARWRSRVAARMGGGGRRRDGRGAGQDDDDEEGWEEMRDEDDDTAGPGVLPLYPPLPPTHASTLAANPFADPLGAARTLYAPSSRPPVVPVSARAVNPFATPFDGEGER</sequence>
<comment type="caution">
    <text evidence="10">Lacks conserved residue(s) required for the propagation of feature annotation.</text>
</comment>
<keyword evidence="5 10" id="KW-0812">Transmembrane</keyword>
<feature type="region of interest" description="Disordered" evidence="11">
    <location>
        <begin position="713"/>
        <end position="737"/>
    </location>
</feature>
<evidence type="ECO:0000256" key="7">
    <source>
        <dbReference type="ARBA" id="ARBA00022989"/>
    </source>
</evidence>
<dbReference type="Proteomes" id="UP000311382">
    <property type="component" value="Unassembled WGS sequence"/>
</dbReference>
<proteinExistence type="inferred from homology"/>
<evidence type="ECO:0000256" key="4">
    <source>
        <dbReference type="ARBA" id="ARBA00022475"/>
    </source>
</evidence>
<dbReference type="OrthoDB" id="10248838at2759"/>
<feature type="compositionally biased region" description="Low complexity" evidence="11">
    <location>
        <begin position="799"/>
        <end position="814"/>
    </location>
</feature>
<keyword evidence="13" id="KW-1185">Reference proteome</keyword>
<comment type="function">
    <text evidence="1 10">Involved in cell fusion during mating by stabilizing the plasma membrane fusion event.</text>
</comment>
<evidence type="ECO:0000256" key="5">
    <source>
        <dbReference type="ARBA" id="ARBA00022692"/>
    </source>
</evidence>
<evidence type="ECO:0000256" key="1">
    <source>
        <dbReference type="ARBA" id="ARBA00002512"/>
    </source>
</evidence>
<keyword evidence="4 10" id="KW-1003">Cell membrane</keyword>
<feature type="compositionally biased region" description="Low complexity" evidence="11">
    <location>
        <begin position="765"/>
        <end position="787"/>
    </location>
</feature>
<evidence type="ECO:0000313" key="12">
    <source>
        <dbReference type="EMBL" id="TNY19021.1"/>
    </source>
</evidence>
<evidence type="ECO:0000256" key="6">
    <source>
        <dbReference type="ARBA" id="ARBA00022971"/>
    </source>
</evidence>
<dbReference type="AlphaFoldDB" id="A0A5C5FTB2"/>
<dbReference type="PANTHER" id="PTHR31030:SF1">
    <property type="entry name" value="PLASMA MEMBRANE FUSION PROTEIN PRM1"/>
    <property type="match status" value="1"/>
</dbReference>
<dbReference type="EMBL" id="SOZI01000111">
    <property type="protein sequence ID" value="TNY19021.1"/>
    <property type="molecule type" value="Genomic_DNA"/>
</dbReference>
<dbReference type="GO" id="GO:0043332">
    <property type="term" value="C:mating projection tip"/>
    <property type="evidence" value="ECO:0007669"/>
    <property type="project" value="UniProtKB-UniRule"/>
</dbReference>
<evidence type="ECO:0000256" key="10">
    <source>
        <dbReference type="RuleBase" id="RU366035"/>
    </source>
</evidence>
<feature type="compositionally biased region" description="Low complexity" evidence="11">
    <location>
        <begin position="713"/>
        <end position="722"/>
    </location>
</feature>
<keyword evidence="9" id="KW-0325">Glycoprotein</keyword>
<feature type="transmembrane region" description="Helical" evidence="10">
    <location>
        <begin position="419"/>
        <end position="441"/>
    </location>
</feature>
<dbReference type="GO" id="GO:0005886">
    <property type="term" value="C:plasma membrane"/>
    <property type="evidence" value="ECO:0007669"/>
    <property type="project" value="UniProtKB-SubCell"/>
</dbReference>
<comment type="similarity">
    <text evidence="3 10">Belongs to the PRM1 family.</text>
</comment>
<keyword evidence="8 10" id="KW-0472">Membrane</keyword>
<comment type="caution">
    <text evidence="12">The sequence shown here is derived from an EMBL/GenBank/DDBJ whole genome shotgun (WGS) entry which is preliminary data.</text>
</comment>
<protein>
    <recommendedName>
        <fullName evidence="10">Plasma membrane fusion protein PRM1</fullName>
    </recommendedName>
</protein>
<feature type="compositionally biased region" description="Low complexity" evidence="11">
    <location>
        <begin position="822"/>
        <end position="840"/>
    </location>
</feature>
<dbReference type="InterPro" id="IPR026777">
    <property type="entry name" value="PRM1"/>
</dbReference>
<dbReference type="PANTHER" id="PTHR31030">
    <property type="entry name" value="PLASMA MEMBRANE FUSION PROTEIN PRM1"/>
    <property type="match status" value="1"/>
</dbReference>
<name>A0A5C5FTB2_9BASI</name>